<dbReference type="Pfam" id="PF10028">
    <property type="entry name" value="DUF2270"/>
    <property type="match status" value="1"/>
</dbReference>
<proteinExistence type="predicted"/>
<feature type="transmembrane region" description="Helical" evidence="2">
    <location>
        <begin position="222"/>
        <end position="242"/>
    </location>
</feature>
<dbReference type="EMBL" id="FOZK01000001">
    <property type="protein sequence ID" value="SFR92989.1"/>
    <property type="molecule type" value="Genomic_DNA"/>
</dbReference>
<dbReference type="InterPro" id="IPR014470">
    <property type="entry name" value="UCP01500"/>
</dbReference>
<organism evidence="3 4">
    <name type="scientific">Halomicrobium zhouii</name>
    <dbReference type="NCBI Taxonomy" id="767519"/>
    <lineage>
        <taxon>Archaea</taxon>
        <taxon>Methanobacteriati</taxon>
        <taxon>Methanobacteriota</taxon>
        <taxon>Stenosarchaea group</taxon>
        <taxon>Halobacteria</taxon>
        <taxon>Halobacteriales</taxon>
        <taxon>Haloarculaceae</taxon>
        <taxon>Halomicrobium</taxon>
    </lineage>
</organism>
<reference evidence="3 4" key="1">
    <citation type="submission" date="2016-10" db="EMBL/GenBank/DDBJ databases">
        <authorList>
            <person name="de Groot N.N."/>
        </authorList>
    </citation>
    <scope>NUCLEOTIDE SEQUENCE [LARGE SCALE GENOMIC DNA]</scope>
    <source>
        <strain evidence="3 4">CGMCC 1.10457</strain>
    </source>
</reference>
<name>A0A1I6KP09_9EURY</name>
<evidence type="ECO:0000313" key="3">
    <source>
        <dbReference type="EMBL" id="SFR92989.1"/>
    </source>
</evidence>
<keyword evidence="2" id="KW-0472">Membrane</keyword>
<keyword evidence="2" id="KW-1133">Transmembrane helix</keyword>
<dbReference type="Proteomes" id="UP000199062">
    <property type="component" value="Unassembled WGS sequence"/>
</dbReference>
<evidence type="ECO:0000256" key="2">
    <source>
        <dbReference type="SAM" id="Phobius"/>
    </source>
</evidence>
<keyword evidence="2" id="KW-0812">Transmembrane</keyword>
<protein>
    <submittedName>
        <fullName evidence="3">Uncharacterized membrane protein</fullName>
    </submittedName>
</protein>
<evidence type="ECO:0000313" key="4">
    <source>
        <dbReference type="Proteomes" id="UP000199062"/>
    </source>
</evidence>
<feature type="region of interest" description="Disordered" evidence="1">
    <location>
        <begin position="22"/>
        <end position="48"/>
    </location>
</feature>
<feature type="transmembrane region" description="Helical" evidence="2">
    <location>
        <begin position="103"/>
        <end position="122"/>
    </location>
</feature>
<gene>
    <name evidence="3" type="ORF">SAMN05216559_1196</name>
</gene>
<feature type="compositionally biased region" description="Polar residues" evidence="1">
    <location>
        <begin position="24"/>
        <end position="40"/>
    </location>
</feature>
<feature type="transmembrane region" description="Helical" evidence="2">
    <location>
        <begin position="80"/>
        <end position="97"/>
    </location>
</feature>
<dbReference type="AlphaFoldDB" id="A0A1I6KP09"/>
<feature type="transmembrane region" description="Helical" evidence="2">
    <location>
        <begin position="185"/>
        <end position="202"/>
    </location>
</feature>
<accession>A0A1I6KP09</accession>
<sequence length="252" mass="27887">MPPGAGADGGRVLSLTTLAVAPQKESNMATDDSEATTANPGSAPADRIPEGESAVASLTGEFYRGEVDRMATWRGRLDQTTNWAVVVVAAILTWAFTSADNPHYVILIGVFGVTAFLVMEATRYREYDIWRNRVRVLQQDLFAQMYAPDPSDESDWRTELGDELRNPRFEMSFQQALTHRLRRSYLALLLLLLAAWIARITVFEASESWEQTSSILTISGEVVTAVVVGFYVVVVAIAAYSARGGRVREFEE</sequence>
<evidence type="ECO:0000256" key="1">
    <source>
        <dbReference type="SAM" id="MobiDB-lite"/>
    </source>
</evidence>
<keyword evidence="4" id="KW-1185">Reference proteome</keyword>
<dbReference type="STRING" id="767519.SAMN05216559_1196"/>